<dbReference type="RefSeq" id="WP_235724684.1">
    <property type="nucleotide sequence ID" value="NZ_JAKGCU010000016.1"/>
</dbReference>
<protein>
    <submittedName>
        <fullName evidence="2">Helix-turn-helix domain-containing protein</fullName>
    </submittedName>
</protein>
<sequence length="114" mass="12709">MTADMESWARDTGKAIREAREKAGMTLSGLADRTAELGFHVHRVTISKIETGVTTGFTLAQIKVIALALEIPAMDLLFPDHYHVHDLYASELRRINGEYDGKLQMLRRILGGDL</sequence>
<keyword evidence="3" id="KW-1185">Reference proteome</keyword>
<organism evidence="2 3">
    <name type="scientific">Gordonia tangerina</name>
    <dbReference type="NCBI Taxonomy" id="2911060"/>
    <lineage>
        <taxon>Bacteria</taxon>
        <taxon>Bacillati</taxon>
        <taxon>Actinomycetota</taxon>
        <taxon>Actinomycetes</taxon>
        <taxon>Mycobacteriales</taxon>
        <taxon>Gordoniaceae</taxon>
        <taxon>Gordonia</taxon>
    </lineage>
</organism>
<comment type="caution">
    <text evidence="2">The sequence shown here is derived from an EMBL/GenBank/DDBJ whole genome shotgun (WGS) entry which is preliminary data.</text>
</comment>
<dbReference type="InterPro" id="IPR001387">
    <property type="entry name" value="Cro/C1-type_HTH"/>
</dbReference>
<dbReference type="PROSITE" id="PS50943">
    <property type="entry name" value="HTH_CROC1"/>
    <property type="match status" value="1"/>
</dbReference>
<dbReference type="SUPFAM" id="SSF47413">
    <property type="entry name" value="lambda repressor-like DNA-binding domains"/>
    <property type="match status" value="1"/>
</dbReference>
<evidence type="ECO:0000259" key="1">
    <source>
        <dbReference type="PROSITE" id="PS50943"/>
    </source>
</evidence>
<dbReference type="SMART" id="SM00530">
    <property type="entry name" value="HTH_XRE"/>
    <property type="match status" value="1"/>
</dbReference>
<dbReference type="CDD" id="cd00093">
    <property type="entry name" value="HTH_XRE"/>
    <property type="match status" value="1"/>
</dbReference>
<proteinExistence type="predicted"/>
<dbReference type="Pfam" id="PF01381">
    <property type="entry name" value="HTH_3"/>
    <property type="match status" value="1"/>
</dbReference>
<evidence type="ECO:0000313" key="3">
    <source>
        <dbReference type="Proteomes" id="UP001108089"/>
    </source>
</evidence>
<gene>
    <name evidence="2" type="ORF">L1892_16395</name>
</gene>
<dbReference type="EMBL" id="JAKGCU010000016">
    <property type="protein sequence ID" value="MCF3939958.1"/>
    <property type="molecule type" value="Genomic_DNA"/>
</dbReference>
<name>A0ABS9DLI5_9ACTN</name>
<evidence type="ECO:0000313" key="2">
    <source>
        <dbReference type="EMBL" id="MCF3939958.1"/>
    </source>
</evidence>
<feature type="domain" description="HTH cro/C1-type" evidence="1">
    <location>
        <begin position="16"/>
        <end position="77"/>
    </location>
</feature>
<reference evidence="2" key="1">
    <citation type="submission" date="2022-01" db="EMBL/GenBank/DDBJ databases">
        <title>Gordonia xiamenensis sp. nov., isolated from surface seawater in Xiamen.</title>
        <authorList>
            <person name="He Y.F."/>
        </authorList>
    </citation>
    <scope>NUCLEOTIDE SEQUENCE</scope>
    <source>
        <strain evidence="2">GW1C4-4</strain>
    </source>
</reference>
<dbReference type="Proteomes" id="UP001108089">
    <property type="component" value="Unassembled WGS sequence"/>
</dbReference>
<dbReference type="Gene3D" id="1.10.260.40">
    <property type="entry name" value="lambda repressor-like DNA-binding domains"/>
    <property type="match status" value="1"/>
</dbReference>
<dbReference type="InterPro" id="IPR010982">
    <property type="entry name" value="Lambda_DNA-bd_dom_sf"/>
</dbReference>
<accession>A0ABS9DLI5</accession>